<dbReference type="PANTHER" id="PTHR11815">
    <property type="entry name" value="SUCCINYL-COA SYNTHETASE BETA CHAIN"/>
    <property type="match status" value="1"/>
</dbReference>
<evidence type="ECO:0000256" key="8">
    <source>
        <dbReference type="ARBA" id="ARBA00022946"/>
    </source>
</evidence>
<dbReference type="GO" id="GO:0004776">
    <property type="term" value="F:succinate-CoA ligase (GDP-forming) activity"/>
    <property type="evidence" value="ECO:0007669"/>
    <property type="project" value="UniProtKB-EC"/>
</dbReference>
<organism evidence="15 16">
    <name type="scientific">Strongylocentrotus purpuratus</name>
    <name type="common">Purple sea urchin</name>
    <dbReference type="NCBI Taxonomy" id="7668"/>
    <lineage>
        <taxon>Eukaryota</taxon>
        <taxon>Metazoa</taxon>
        <taxon>Echinodermata</taxon>
        <taxon>Eleutherozoa</taxon>
        <taxon>Echinozoa</taxon>
        <taxon>Echinoidea</taxon>
        <taxon>Euechinoidea</taxon>
        <taxon>Echinacea</taxon>
        <taxon>Camarodonta</taxon>
        <taxon>Echinidea</taxon>
        <taxon>Strongylocentrotidae</taxon>
        <taxon>Strongylocentrotus</taxon>
    </lineage>
</organism>
<dbReference type="GeneID" id="581673"/>
<comment type="subunit">
    <text evidence="12">Heterodimer of an alpha and a beta subunit. The beta subunit determines specificity for GTP.</text>
</comment>
<dbReference type="InterPro" id="IPR013815">
    <property type="entry name" value="ATP_grasp_subdomain_1"/>
</dbReference>
<evidence type="ECO:0000313" key="16">
    <source>
        <dbReference type="Proteomes" id="UP000007110"/>
    </source>
</evidence>
<dbReference type="Pfam" id="PF08442">
    <property type="entry name" value="ATP-grasp_2"/>
    <property type="match status" value="1"/>
</dbReference>
<evidence type="ECO:0000256" key="9">
    <source>
        <dbReference type="ARBA" id="ARBA00023128"/>
    </source>
</evidence>
<evidence type="ECO:0000256" key="12">
    <source>
        <dbReference type="ARBA" id="ARBA00063570"/>
    </source>
</evidence>
<dbReference type="KEGG" id="spu:581673"/>
<evidence type="ECO:0000256" key="6">
    <source>
        <dbReference type="ARBA" id="ARBA00022840"/>
    </source>
</evidence>
<feature type="site" description="Important for substrate specificity" evidence="13">
    <location>
        <position position="82"/>
    </location>
</feature>
<dbReference type="GO" id="GO:0000287">
    <property type="term" value="F:magnesium ion binding"/>
    <property type="evidence" value="ECO:0007669"/>
    <property type="project" value="UniProtKB-UniRule"/>
</dbReference>
<dbReference type="InterPro" id="IPR034723">
    <property type="entry name" value="Succ_CoA_betaA_euk"/>
</dbReference>
<feature type="binding site" evidence="13">
    <location>
        <begin position="369"/>
        <end position="371"/>
    </location>
    <ligand>
        <name>substrate</name>
        <note>ligand shared with subunit alpha</note>
    </ligand>
</feature>
<dbReference type="OrthoDB" id="1552at2759"/>
<keyword evidence="7 13" id="KW-0460">Magnesium</keyword>
<dbReference type="PIRSF" id="PIRSF001554">
    <property type="entry name" value="SucCS_beta"/>
    <property type="match status" value="1"/>
</dbReference>
<dbReference type="SUPFAM" id="SSF52210">
    <property type="entry name" value="Succinyl-CoA synthetase domains"/>
    <property type="match status" value="1"/>
</dbReference>
<comment type="pathway">
    <text evidence="1 13">Carbohydrate metabolism; tricarboxylic acid cycle; succinate from succinyl-CoA (ligase route): step 1/1.</text>
</comment>
<dbReference type="Gene3D" id="3.40.50.261">
    <property type="entry name" value="Succinyl-CoA synthetase domains"/>
    <property type="match status" value="1"/>
</dbReference>
<dbReference type="GO" id="GO:0006104">
    <property type="term" value="P:succinyl-CoA metabolic process"/>
    <property type="evidence" value="ECO:0000318"/>
    <property type="project" value="GO_Central"/>
</dbReference>
<dbReference type="InterPro" id="IPR013650">
    <property type="entry name" value="ATP-grasp_succ-CoA_synth-type"/>
</dbReference>
<protein>
    <recommendedName>
        <fullName evidence="13">Succinate--CoA ligase [ADP-forming] subunit beta, mitochondrial</fullName>
        <ecNumber evidence="13">6.2.1.5</ecNumber>
    </recommendedName>
    <alternativeName>
        <fullName evidence="13">ATP-specific succinyl-CoA synthetase subunit beta</fullName>
        <shortName evidence="13">A-SCS</shortName>
    </alternativeName>
    <alternativeName>
        <fullName evidence="13">Succinyl-CoA synthetase beta-A chain</fullName>
        <shortName evidence="13">SCS-betaA</shortName>
    </alternativeName>
</protein>
<dbReference type="CTD" id="8803"/>
<dbReference type="OMA" id="ITACDEV"/>
<feature type="binding site" evidence="13">
    <location>
        <position position="86"/>
    </location>
    <ligand>
        <name>ATP</name>
        <dbReference type="ChEBI" id="CHEBI:30616"/>
    </ligand>
</feature>
<dbReference type="InterPro" id="IPR005809">
    <property type="entry name" value="Succ_CoA_ligase-like_bsu"/>
</dbReference>
<feature type="site" description="Important for substrate specificity" evidence="13">
    <location>
        <position position="150"/>
    </location>
</feature>
<comment type="cofactor">
    <cofactor evidence="13">
        <name>Mg(2+)</name>
        <dbReference type="ChEBI" id="CHEBI:18420"/>
    </cofactor>
    <text evidence="13">Binds 1 Mg(2+) ion per subunit.</text>
</comment>
<dbReference type="HAMAP" id="MF_00558">
    <property type="entry name" value="Succ_CoA_beta"/>
    <property type="match status" value="1"/>
</dbReference>
<dbReference type="PROSITE" id="PS50975">
    <property type="entry name" value="ATP_GRASP"/>
    <property type="match status" value="1"/>
</dbReference>
<dbReference type="AlphaFoldDB" id="A0A7M7RGV0"/>
<keyword evidence="2 13" id="KW-0816">Tricarboxylic acid cycle</keyword>
<dbReference type="GO" id="GO:0042709">
    <property type="term" value="C:succinate-CoA ligase complex"/>
    <property type="evidence" value="ECO:0000318"/>
    <property type="project" value="GO_Central"/>
</dbReference>
<dbReference type="RefSeq" id="XP_786753.1">
    <property type="nucleotide sequence ID" value="XM_781660.5"/>
</dbReference>
<reference evidence="16" key="1">
    <citation type="submission" date="2015-02" db="EMBL/GenBank/DDBJ databases">
        <title>Genome sequencing for Strongylocentrotus purpuratus.</title>
        <authorList>
            <person name="Murali S."/>
            <person name="Liu Y."/>
            <person name="Vee V."/>
            <person name="English A."/>
            <person name="Wang M."/>
            <person name="Skinner E."/>
            <person name="Han Y."/>
            <person name="Muzny D.M."/>
            <person name="Worley K.C."/>
            <person name="Gibbs R.A."/>
        </authorList>
    </citation>
    <scope>NUCLEOTIDE SEQUENCE</scope>
</reference>
<dbReference type="InterPro" id="IPR005811">
    <property type="entry name" value="SUCC_ACL_C"/>
</dbReference>
<sequence>MAASIWKFGKLVLPKTRGSPRLFKSLESSSVLPQHDQHRNLSIHEYMGYDLLEEAGVPIPRAEVATTAQRAYEIAKSLGSGDVVVKAQVLAGGRGKGAFTSGLKGGVKLAFSPEEVKDLASQMIGNKLVTKQTGEGGRICNSVLVCERMYVRREYYFAITMERAFNGPVLVGSSQGGVNIEDVAAENPEAIIKEPIDIEAGIQRSQAEKMAKLMGFPDRAVEQAAETFMNLYNNIFIKYDATMLEINPLVEDSEGQVLCMDSKINFDDNALFRQKKIHDLRDWSQEDEREVSAAEYNLNYIGLDGDIGCLVNGAGLAMSTMDIIKLHGGTPANFLDVGGGATADQVKQAFKLITSDSKVQAIMVNIFGGIMQCDIIAQGIIAAANELNLKVPIVVRLQGTMVDEAKAIIAHSDLRILACDDLDEAAKMVVRLSTIVGLAKDAHVDVNFQLPL</sequence>
<evidence type="ECO:0000256" key="10">
    <source>
        <dbReference type="ARBA" id="ARBA00052879"/>
    </source>
</evidence>
<dbReference type="UniPathway" id="UPA00223">
    <property type="reaction ID" value="UER00999"/>
</dbReference>
<comment type="function">
    <text evidence="13">ATP-specific succinyl-CoA synthetase functions in the citric acid cycle (TCA), coupling the hydrolysis of succinyl-CoA to the synthesis of ATP and thus represents the only step of substrate-level phosphorylation in the TCA. The beta subunit provides nucleotide specificity of the enzyme and binds the substrate succinate, while the binding sites for coenzyme A and phosphate are found in the alpha subunit.</text>
</comment>
<keyword evidence="5 13" id="KW-0547">Nucleotide-binding</keyword>
<reference evidence="15" key="2">
    <citation type="submission" date="2021-01" db="UniProtKB">
        <authorList>
            <consortium name="EnsemblMetazoa"/>
        </authorList>
    </citation>
    <scope>IDENTIFICATION</scope>
</reference>
<dbReference type="Gene3D" id="3.30.470.20">
    <property type="entry name" value="ATP-grasp fold, B domain"/>
    <property type="match status" value="1"/>
</dbReference>
<comment type="similarity">
    <text evidence="13">Belongs to the succinate/malate CoA ligase beta subunit family. ATP-specific subunit beta subfamily.</text>
</comment>
<feature type="domain" description="ATP-grasp" evidence="14">
    <location>
        <begin position="49"/>
        <end position="275"/>
    </location>
</feature>
<dbReference type="HAMAP" id="MF_03220">
    <property type="entry name" value="Succ_CoA_betaA_euk"/>
    <property type="match status" value="1"/>
</dbReference>
<keyword evidence="4 13" id="KW-0479">Metal-binding</keyword>
<dbReference type="Gene3D" id="3.30.1490.20">
    <property type="entry name" value="ATP-grasp fold, A domain"/>
    <property type="match status" value="1"/>
</dbReference>
<dbReference type="GO" id="GO:0006099">
    <property type="term" value="P:tricarboxylic acid cycle"/>
    <property type="evidence" value="ECO:0000318"/>
    <property type="project" value="GO_Central"/>
</dbReference>
<feature type="binding site" evidence="13">
    <location>
        <position position="247"/>
    </location>
    <ligand>
        <name>Mg(2+)</name>
        <dbReference type="ChEBI" id="CHEBI:18420"/>
    </ligand>
</feature>
<keyword evidence="8" id="KW-0809">Transit peptide</keyword>
<keyword evidence="16" id="KW-1185">Reference proteome</keyword>
<evidence type="ECO:0000256" key="1">
    <source>
        <dbReference type="ARBA" id="ARBA00005064"/>
    </source>
</evidence>
<dbReference type="GO" id="GO:0004775">
    <property type="term" value="F:succinate-CoA ligase (ADP-forming) activity"/>
    <property type="evidence" value="ECO:0000318"/>
    <property type="project" value="GO_Central"/>
</dbReference>
<name>A0A7M7RGV0_STRPU</name>
<dbReference type="Pfam" id="PF00549">
    <property type="entry name" value="Ligase_CoA"/>
    <property type="match status" value="1"/>
</dbReference>
<accession>A0A7M7RGV0</accession>
<dbReference type="FunCoup" id="A0A7M7RGV0">
    <property type="interactions" value="1804"/>
</dbReference>
<comment type="subcellular location">
    <subcellularLocation>
        <location evidence="13">Mitochondrion</location>
    </subcellularLocation>
</comment>
<keyword evidence="6 13" id="KW-0067">ATP-binding</keyword>
<comment type="catalytic activity">
    <reaction evidence="13">
        <text>succinate + ATP + CoA = succinyl-CoA + ADP + phosphate</text>
        <dbReference type="Rhea" id="RHEA:17661"/>
        <dbReference type="ChEBI" id="CHEBI:30031"/>
        <dbReference type="ChEBI" id="CHEBI:30616"/>
        <dbReference type="ChEBI" id="CHEBI:43474"/>
        <dbReference type="ChEBI" id="CHEBI:57287"/>
        <dbReference type="ChEBI" id="CHEBI:57292"/>
        <dbReference type="ChEBI" id="CHEBI:456216"/>
        <dbReference type="EC" id="6.2.1.5"/>
    </reaction>
</comment>
<feature type="binding site" evidence="13">
    <location>
        <position position="312"/>
    </location>
    <ligand>
        <name>substrate</name>
        <note>ligand shared with subunit alpha</note>
    </ligand>
</feature>
<evidence type="ECO:0000256" key="5">
    <source>
        <dbReference type="ARBA" id="ARBA00022741"/>
    </source>
</evidence>
<keyword evidence="9 13" id="KW-0496">Mitochondrion</keyword>
<dbReference type="FunFam" id="3.40.50.261:FF:000001">
    <property type="entry name" value="Succinate--CoA ligase [ADP-forming] subunit beta"/>
    <property type="match status" value="1"/>
</dbReference>
<dbReference type="NCBIfam" id="NF001913">
    <property type="entry name" value="PRK00696.1"/>
    <property type="match status" value="1"/>
</dbReference>
<dbReference type="FunFam" id="3.30.470.20:FF:000002">
    <property type="entry name" value="Succinate--CoA ligase [ADP-forming] subunit beta"/>
    <property type="match status" value="1"/>
</dbReference>
<keyword evidence="3 13" id="KW-0436">Ligase</keyword>
<dbReference type="InParanoid" id="A0A7M7RGV0"/>
<dbReference type="PROSITE" id="PS01217">
    <property type="entry name" value="SUCCINYL_COA_LIG_3"/>
    <property type="match status" value="1"/>
</dbReference>
<comment type="catalytic activity">
    <reaction evidence="10">
        <text>GTP + succinate + CoA = succinyl-CoA + GDP + phosphate</text>
        <dbReference type="Rhea" id="RHEA:22120"/>
        <dbReference type="ChEBI" id="CHEBI:30031"/>
        <dbReference type="ChEBI" id="CHEBI:37565"/>
        <dbReference type="ChEBI" id="CHEBI:43474"/>
        <dbReference type="ChEBI" id="CHEBI:57287"/>
        <dbReference type="ChEBI" id="CHEBI:57292"/>
        <dbReference type="ChEBI" id="CHEBI:58189"/>
        <dbReference type="EC" id="6.2.1.4"/>
    </reaction>
</comment>
<feature type="binding site" evidence="13">
    <location>
        <position position="261"/>
    </location>
    <ligand>
        <name>Mg(2+)</name>
        <dbReference type="ChEBI" id="CHEBI:18420"/>
    </ligand>
</feature>
<evidence type="ECO:0000256" key="7">
    <source>
        <dbReference type="ARBA" id="ARBA00022842"/>
    </source>
</evidence>
<dbReference type="InterPro" id="IPR017866">
    <property type="entry name" value="Succ-CoA_synthase_bsu_CS"/>
</dbReference>
<dbReference type="NCBIfam" id="TIGR01016">
    <property type="entry name" value="sucCoAbeta"/>
    <property type="match status" value="1"/>
</dbReference>
<dbReference type="InterPro" id="IPR011761">
    <property type="entry name" value="ATP-grasp"/>
</dbReference>
<dbReference type="InterPro" id="IPR016102">
    <property type="entry name" value="Succinyl-CoA_synth-like"/>
</dbReference>
<dbReference type="Proteomes" id="UP000007110">
    <property type="component" value="Unassembled WGS sequence"/>
</dbReference>
<evidence type="ECO:0000256" key="3">
    <source>
        <dbReference type="ARBA" id="ARBA00022598"/>
    </source>
</evidence>
<dbReference type="GO" id="GO:0005739">
    <property type="term" value="C:mitochondrion"/>
    <property type="evidence" value="ECO:0000318"/>
    <property type="project" value="GO_Central"/>
</dbReference>
<dbReference type="PANTHER" id="PTHR11815:SF1">
    <property type="entry name" value="SUCCINATE--COA LIGASE [ADP-FORMING] SUBUNIT BETA, MITOCHONDRIAL"/>
    <property type="match status" value="1"/>
</dbReference>
<evidence type="ECO:0000256" key="11">
    <source>
        <dbReference type="ARBA" id="ARBA00053833"/>
    </source>
</evidence>
<proteinExistence type="inferred from homology"/>
<evidence type="ECO:0000256" key="4">
    <source>
        <dbReference type="ARBA" id="ARBA00022723"/>
    </source>
</evidence>
<evidence type="ECO:0000256" key="13">
    <source>
        <dbReference type="HAMAP-Rule" id="MF_03220"/>
    </source>
</evidence>
<evidence type="ECO:0000256" key="2">
    <source>
        <dbReference type="ARBA" id="ARBA00022532"/>
    </source>
</evidence>
<evidence type="ECO:0000313" key="15">
    <source>
        <dbReference type="EnsemblMetazoa" id="XP_786753"/>
    </source>
</evidence>
<dbReference type="EnsemblMetazoa" id="XM_781660">
    <property type="protein sequence ID" value="XP_786753"/>
    <property type="gene ID" value="LOC581673"/>
</dbReference>
<comment type="function">
    <text evidence="11">GTP-specific succinyl-CoA synthetase functions in the citric acid cycle (TCA), coupling the hydrolysis of succinyl-CoA to the synthesis of GTP and thus represents the only step of substrate-level phosphorylation in the TCA. The beta subunit provides nucleotide specificity of the enzyme and binds the substrate succinate, while the binding sites for coenzyme A and phosphate are found in the alpha subunit.</text>
</comment>
<evidence type="ECO:0000259" key="14">
    <source>
        <dbReference type="PROSITE" id="PS50975"/>
    </source>
</evidence>
<comment type="subunit">
    <text evidence="13">Heterodimer of an alpha and a beta subunit. The beta subunit determines specificity for ATP.</text>
</comment>
<dbReference type="FunFam" id="3.30.1490.20:FF:000004">
    <property type="entry name" value="Succinate--CoA ligase [ADP-forming] subunit beta, mitochondrial"/>
    <property type="match status" value="1"/>
</dbReference>
<feature type="binding site" evidence="13">
    <location>
        <begin position="93"/>
        <end position="95"/>
    </location>
    <ligand>
        <name>ATP</name>
        <dbReference type="ChEBI" id="CHEBI:30616"/>
    </ligand>
</feature>
<dbReference type="EC" id="6.2.1.5" evidence="13"/>
<dbReference type="GO" id="GO:0005524">
    <property type="term" value="F:ATP binding"/>
    <property type="evidence" value="ECO:0007669"/>
    <property type="project" value="UniProtKB-UniRule"/>
</dbReference>
<dbReference type="SUPFAM" id="SSF56059">
    <property type="entry name" value="Glutathione synthetase ATP-binding domain-like"/>
    <property type="match status" value="1"/>
</dbReference>